<dbReference type="PANTHER" id="PTHR48140">
    <property type="entry name" value="FATTY ACID DESATURASE 4, CHLOROPLASTIC-RELATED"/>
    <property type="match status" value="1"/>
</dbReference>
<organism evidence="8 9">
    <name type="scientific">Aristolochia fimbriata</name>
    <name type="common">White veined hardy Dutchman's pipe vine</name>
    <dbReference type="NCBI Taxonomy" id="158543"/>
    <lineage>
        <taxon>Eukaryota</taxon>
        <taxon>Viridiplantae</taxon>
        <taxon>Streptophyta</taxon>
        <taxon>Embryophyta</taxon>
        <taxon>Tracheophyta</taxon>
        <taxon>Spermatophyta</taxon>
        <taxon>Magnoliopsida</taxon>
        <taxon>Magnoliidae</taxon>
        <taxon>Piperales</taxon>
        <taxon>Aristolochiaceae</taxon>
        <taxon>Aristolochia</taxon>
    </lineage>
</organism>
<evidence type="ECO:0000256" key="6">
    <source>
        <dbReference type="SAM" id="Phobius"/>
    </source>
</evidence>
<proteinExistence type="inferred from homology"/>
<keyword evidence="3 6" id="KW-0812">Transmembrane</keyword>
<dbReference type="Pfam" id="PF10520">
    <property type="entry name" value="Lipid_desat"/>
    <property type="match status" value="1"/>
</dbReference>
<evidence type="ECO:0000259" key="7">
    <source>
        <dbReference type="Pfam" id="PF10520"/>
    </source>
</evidence>
<evidence type="ECO:0000256" key="5">
    <source>
        <dbReference type="ARBA" id="ARBA00023136"/>
    </source>
</evidence>
<dbReference type="PANTHER" id="PTHR48140:SF1">
    <property type="entry name" value="FATTY ACID DESATURASE 4, CHLOROPLASTIC-RELATED"/>
    <property type="match status" value="1"/>
</dbReference>
<dbReference type="GO" id="GO:0016020">
    <property type="term" value="C:membrane"/>
    <property type="evidence" value="ECO:0007669"/>
    <property type="project" value="UniProtKB-SubCell"/>
</dbReference>
<comment type="caution">
    <text evidence="8">The sequence shown here is derived from an EMBL/GenBank/DDBJ whole genome shotgun (WGS) entry which is preliminary data.</text>
</comment>
<comment type="similarity">
    <text evidence="2">Belongs to the fatty acid desaturase CarF family.</text>
</comment>
<feature type="domain" description="Lipid desaturase" evidence="7">
    <location>
        <begin position="67"/>
        <end position="235"/>
    </location>
</feature>
<dbReference type="Proteomes" id="UP000825729">
    <property type="component" value="Unassembled WGS sequence"/>
</dbReference>
<evidence type="ECO:0000256" key="2">
    <source>
        <dbReference type="ARBA" id="ARBA00007620"/>
    </source>
</evidence>
<evidence type="ECO:0000256" key="4">
    <source>
        <dbReference type="ARBA" id="ARBA00022989"/>
    </source>
</evidence>
<keyword evidence="4 6" id="KW-1133">Transmembrane helix</keyword>
<name>A0AAV7F032_ARIFI</name>
<sequence>MVSSKSHTTSWTPVRDDDEFKLTWVHRVWLLIGLTSVAIALIKAIAGSLASAGLWPCYSLFTAFLGYLAADLTSGLYHWAIDNYGNPDTSVYGSYINTFQAHHKWPTDAAYYEAVSGTYKIARGVAFILLPLDLFVTNPLFLSFLGAYGGFSTFSAQFHEWAHRPKSSVPRIVVMLQNMGLLLPPRKHAKHHRPPHEGSYCTISGLCNDFLDNYGVLRRLEMILFSVLGIRPRSWN</sequence>
<dbReference type="InterPro" id="IPR019547">
    <property type="entry name" value="Lipid_desat"/>
</dbReference>
<dbReference type="InterPro" id="IPR052864">
    <property type="entry name" value="Chloroplast_FAD_CarF"/>
</dbReference>
<keyword evidence="9" id="KW-1185">Reference proteome</keyword>
<reference evidence="8 9" key="1">
    <citation type="submission" date="2021-07" db="EMBL/GenBank/DDBJ databases">
        <title>The Aristolochia fimbriata genome: insights into angiosperm evolution, floral development and chemical biosynthesis.</title>
        <authorList>
            <person name="Jiao Y."/>
        </authorList>
    </citation>
    <scope>NUCLEOTIDE SEQUENCE [LARGE SCALE GENOMIC DNA]</scope>
    <source>
        <strain evidence="8">IBCAS-2021</strain>
        <tissue evidence="8">Leaf</tissue>
    </source>
</reference>
<feature type="transmembrane region" description="Helical" evidence="6">
    <location>
        <begin position="28"/>
        <end position="46"/>
    </location>
</feature>
<protein>
    <recommendedName>
        <fullName evidence="7">Lipid desaturase domain-containing protein</fullName>
    </recommendedName>
</protein>
<keyword evidence="5 6" id="KW-0472">Membrane</keyword>
<dbReference type="AlphaFoldDB" id="A0AAV7F032"/>
<accession>A0AAV7F032</accession>
<feature type="transmembrane region" description="Helical" evidence="6">
    <location>
        <begin position="125"/>
        <end position="148"/>
    </location>
</feature>
<evidence type="ECO:0000256" key="1">
    <source>
        <dbReference type="ARBA" id="ARBA00004141"/>
    </source>
</evidence>
<dbReference type="EMBL" id="JAINDJ010000003">
    <property type="protein sequence ID" value="KAG9454086.1"/>
    <property type="molecule type" value="Genomic_DNA"/>
</dbReference>
<comment type="subcellular location">
    <subcellularLocation>
        <location evidence="1">Membrane</location>
        <topology evidence="1">Multi-pass membrane protein</topology>
    </subcellularLocation>
</comment>
<evidence type="ECO:0000313" key="9">
    <source>
        <dbReference type="Proteomes" id="UP000825729"/>
    </source>
</evidence>
<evidence type="ECO:0000256" key="3">
    <source>
        <dbReference type="ARBA" id="ARBA00022692"/>
    </source>
</evidence>
<gene>
    <name evidence="8" type="ORF">H6P81_006990</name>
</gene>
<feature type="transmembrane region" description="Helical" evidence="6">
    <location>
        <begin position="52"/>
        <end position="70"/>
    </location>
</feature>
<evidence type="ECO:0000313" key="8">
    <source>
        <dbReference type="EMBL" id="KAG9454086.1"/>
    </source>
</evidence>